<feature type="compositionally biased region" description="Polar residues" evidence="3">
    <location>
        <begin position="1"/>
        <end position="26"/>
    </location>
</feature>
<gene>
    <name evidence="4" type="ORF">DIW15_02595</name>
</gene>
<dbReference type="PANTHER" id="PTHR38432:SF1">
    <property type="entry name" value="TELA-LIKE PROTEIN SAOUHSC_01408"/>
    <property type="match status" value="1"/>
</dbReference>
<dbReference type="InterPro" id="IPR008863">
    <property type="entry name" value="Toxic_anion-R_TelA"/>
</dbReference>
<dbReference type="PIRSF" id="PIRSF026508">
    <property type="entry name" value="TelA"/>
    <property type="match status" value="1"/>
</dbReference>
<protein>
    <submittedName>
        <fullName evidence="4">Toxic anion resistance protein</fullName>
    </submittedName>
</protein>
<sequence length="414" mass="46679">MANNDISNQLTPDNQDHTSNGGQSNDVDALLSNPFGDPNDTTADFTPKNLDLDSGDEAPKSKLIDTLTEERQQQARALAKQIDESNPQAIITYGAAAQKQLSEFSQQMLLHVQNKDTGEIGESLTELMFKLNETDPKELAAAENNVLKKWFGKAKQSVYQMTAKYQQVGTQVDKIALKLKQSKSGLMNDNRTLEQIYQKNKNFYEALNVYIAAGEVKLEELETVTIPQAVSKTTGSKNQMDVQVVSDLRAFAERLDKRNHDLKLTRQMTIQQAPQIRLIQNTNQALAEKIQSSITTAIPLWKNQIAIAMTLFRQRDAVAAQRQVSETTNDLMKRNSEMLKQSSIETAKENERGIIDIETLQKTQNDLLETLEETVRIQQEGRQKRRSAEKELGVMENQLKQQLLSISRREQSGQ</sequence>
<evidence type="ECO:0000313" key="5">
    <source>
        <dbReference type="Proteomes" id="UP000262195"/>
    </source>
</evidence>
<dbReference type="PANTHER" id="PTHR38432">
    <property type="entry name" value="TELA-LIKE PROTEIN SAOUHSC_01408"/>
    <property type="match status" value="1"/>
</dbReference>
<evidence type="ECO:0000313" key="4">
    <source>
        <dbReference type="EMBL" id="HCS93583.1"/>
    </source>
</evidence>
<dbReference type="Proteomes" id="UP000262195">
    <property type="component" value="Unassembled WGS sequence"/>
</dbReference>
<name>A0A3D4S443_9ENTE</name>
<dbReference type="STRING" id="1121105.GCA_000421665_00135"/>
<comment type="caution">
    <text evidence="4">The sequence shown here is derived from an EMBL/GenBank/DDBJ whole genome shotgun (WGS) entry which is preliminary data.</text>
</comment>
<accession>A0A3D4S443</accession>
<dbReference type="EMBL" id="DQHO01000016">
    <property type="protein sequence ID" value="HCS93583.1"/>
    <property type="molecule type" value="Genomic_DNA"/>
</dbReference>
<comment type="similarity">
    <text evidence="1 2">Belongs to the TelA family.</text>
</comment>
<evidence type="ECO:0000256" key="3">
    <source>
        <dbReference type="SAM" id="MobiDB-lite"/>
    </source>
</evidence>
<evidence type="ECO:0000256" key="2">
    <source>
        <dbReference type="PIRNR" id="PIRNR026508"/>
    </source>
</evidence>
<evidence type="ECO:0000256" key="1">
    <source>
        <dbReference type="ARBA" id="ARBA00005541"/>
    </source>
</evidence>
<proteinExistence type="inferred from homology"/>
<dbReference type="AlphaFoldDB" id="A0A3D4S443"/>
<dbReference type="RefSeq" id="WP_022795433.1">
    <property type="nucleotide sequence ID" value="NZ_JBQEAI010000001.1"/>
</dbReference>
<feature type="region of interest" description="Disordered" evidence="3">
    <location>
        <begin position="1"/>
        <end position="59"/>
    </location>
</feature>
<reference evidence="4 5" key="1">
    <citation type="journal article" date="2018" name="Nat. Biotechnol.">
        <title>A standardized bacterial taxonomy based on genome phylogeny substantially revises the tree of life.</title>
        <authorList>
            <person name="Parks D.H."/>
            <person name="Chuvochina M."/>
            <person name="Waite D.W."/>
            <person name="Rinke C."/>
            <person name="Skarshewski A."/>
            <person name="Chaumeil P.A."/>
            <person name="Hugenholtz P."/>
        </authorList>
    </citation>
    <scope>NUCLEOTIDE SEQUENCE [LARGE SCALE GENOMIC DNA]</scope>
    <source>
        <strain evidence="4">UBA11306</strain>
    </source>
</reference>
<dbReference type="Pfam" id="PF05816">
    <property type="entry name" value="TelA"/>
    <property type="match status" value="1"/>
</dbReference>
<organism evidence="4 5">
    <name type="scientific">Bavariicoccus seileri</name>
    <dbReference type="NCBI Taxonomy" id="549685"/>
    <lineage>
        <taxon>Bacteria</taxon>
        <taxon>Bacillati</taxon>
        <taxon>Bacillota</taxon>
        <taxon>Bacilli</taxon>
        <taxon>Lactobacillales</taxon>
        <taxon>Enterococcaceae</taxon>
        <taxon>Bavariicoccus</taxon>
    </lineage>
</organism>